<keyword evidence="2" id="KW-0863">Zinc-finger</keyword>
<dbReference type="InterPro" id="IPR001841">
    <property type="entry name" value="Znf_RING"/>
</dbReference>
<dbReference type="Pfam" id="PF00097">
    <property type="entry name" value="zf-C3HC4"/>
    <property type="match status" value="1"/>
</dbReference>
<keyword evidence="3" id="KW-0175">Coiled coil</keyword>
<name>A0A8S1R511_9CILI</name>
<comment type="caution">
    <text evidence="5">The sequence shown here is derived from an EMBL/GenBank/DDBJ whole genome shotgun (WGS) entry which is preliminary data.</text>
</comment>
<gene>
    <name evidence="5" type="ORF">PSON_ATCC_30995.1.T1340022</name>
</gene>
<dbReference type="PANTHER" id="PTHR11685">
    <property type="entry name" value="RBR FAMILY RING FINGER AND IBR DOMAIN-CONTAINING"/>
    <property type="match status" value="1"/>
</dbReference>
<feature type="coiled-coil region" evidence="3">
    <location>
        <begin position="70"/>
        <end position="97"/>
    </location>
</feature>
<keyword evidence="2" id="KW-0862">Zinc</keyword>
<evidence type="ECO:0000256" key="3">
    <source>
        <dbReference type="SAM" id="Coils"/>
    </source>
</evidence>
<reference evidence="5" key="1">
    <citation type="submission" date="2021-01" db="EMBL/GenBank/DDBJ databases">
        <authorList>
            <consortium name="Genoscope - CEA"/>
            <person name="William W."/>
        </authorList>
    </citation>
    <scope>NUCLEOTIDE SEQUENCE</scope>
</reference>
<feature type="domain" description="RING-type" evidence="4">
    <location>
        <begin position="104"/>
        <end position="151"/>
    </location>
</feature>
<dbReference type="PROSITE" id="PS50089">
    <property type="entry name" value="ZF_RING_2"/>
    <property type="match status" value="1"/>
</dbReference>
<dbReference type="GO" id="GO:0008270">
    <property type="term" value="F:zinc ion binding"/>
    <property type="evidence" value="ECO:0007669"/>
    <property type="project" value="UniProtKB-KW"/>
</dbReference>
<dbReference type="EMBL" id="CAJJDN010000134">
    <property type="protein sequence ID" value="CAD8121720.1"/>
    <property type="molecule type" value="Genomic_DNA"/>
</dbReference>
<dbReference type="InterPro" id="IPR031127">
    <property type="entry name" value="E3_UB_ligase_RBR"/>
</dbReference>
<evidence type="ECO:0000256" key="2">
    <source>
        <dbReference type="PROSITE-ProRule" id="PRU00175"/>
    </source>
</evidence>
<evidence type="ECO:0000256" key="1">
    <source>
        <dbReference type="ARBA" id="ARBA00022723"/>
    </source>
</evidence>
<dbReference type="AlphaFoldDB" id="A0A8S1R511"/>
<dbReference type="Proteomes" id="UP000692954">
    <property type="component" value="Unassembled WGS sequence"/>
</dbReference>
<evidence type="ECO:0000259" key="4">
    <source>
        <dbReference type="PROSITE" id="PS50089"/>
    </source>
</evidence>
<evidence type="ECO:0000313" key="5">
    <source>
        <dbReference type="EMBL" id="CAD8121720.1"/>
    </source>
</evidence>
<dbReference type="InterPro" id="IPR018957">
    <property type="entry name" value="Znf_C3HC4_RING-type"/>
</dbReference>
<organism evidence="5 6">
    <name type="scientific">Paramecium sonneborni</name>
    <dbReference type="NCBI Taxonomy" id="65129"/>
    <lineage>
        <taxon>Eukaryota</taxon>
        <taxon>Sar</taxon>
        <taxon>Alveolata</taxon>
        <taxon>Ciliophora</taxon>
        <taxon>Intramacronucleata</taxon>
        <taxon>Oligohymenophorea</taxon>
        <taxon>Peniculida</taxon>
        <taxon>Parameciidae</taxon>
        <taxon>Paramecium</taxon>
    </lineage>
</organism>
<protein>
    <recommendedName>
        <fullName evidence="4">RING-type domain-containing protein</fullName>
    </recommendedName>
</protein>
<sequence length="292" mass="34245">MNIYNLIEVIKLTEQRGQELLIDALIIGIEIGRNNLKNIQQVESIVESLKKLKCKIDLSILSPFLRNEIFDNVLNQNEKLEESLQNVQLEFQRQSKLKQQSNICQICNEHVDDLNNQKFNASCKHQFHRICIIHFLNQGLNGEDYFKCPLCGQQTLQQQIEKEIKEQTAFKKSCCPNAFCKTKFLFVGQEIYRCNQCKNRYCLKCQLVNHPINQCKKDRKHTQFEMGDNYKECPKCRSCWVKQQDQQKIMKCVCGHSFCIDCGVKDEYCNCNRVGGGIYQTYRWFKKVLSGQ</sequence>
<keyword evidence="1" id="KW-0479">Metal-binding</keyword>
<dbReference type="SMART" id="SM00184">
    <property type="entry name" value="RING"/>
    <property type="match status" value="2"/>
</dbReference>
<evidence type="ECO:0000313" key="6">
    <source>
        <dbReference type="Proteomes" id="UP000692954"/>
    </source>
</evidence>
<dbReference type="GO" id="GO:0004842">
    <property type="term" value="F:ubiquitin-protein transferase activity"/>
    <property type="evidence" value="ECO:0007669"/>
    <property type="project" value="InterPro"/>
</dbReference>
<dbReference type="GO" id="GO:0016567">
    <property type="term" value="P:protein ubiquitination"/>
    <property type="evidence" value="ECO:0007669"/>
    <property type="project" value="InterPro"/>
</dbReference>
<keyword evidence="6" id="KW-1185">Reference proteome</keyword>
<dbReference type="OrthoDB" id="296182at2759"/>
<proteinExistence type="predicted"/>
<accession>A0A8S1R511</accession>